<dbReference type="AlphaFoldDB" id="A0A3M2JC64"/>
<keyword evidence="1" id="KW-0472">Membrane</keyword>
<dbReference type="Proteomes" id="UP000269289">
    <property type="component" value="Unassembled WGS sequence"/>
</dbReference>
<evidence type="ECO:0000256" key="1">
    <source>
        <dbReference type="SAM" id="Phobius"/>
    </source>
</evidence>
<name>A0A3M2JC64_9CELL</name>
<keyword evidence="1" id="KW-1133">Transmembrane helix</keyword>
<feature type="transmembrane region" description="Helical" evidence="1">
    <location>
        <begin position="166"/>
        <end position="190"/>
    </location>
</feature>
<comment type="caution">
    <text evidence="2">The sequence shown here is derived from an EMBL/GenBank/DDBJ whole genome shotgun (WGS) entry which is preliminary data.</text>
</comment>
<sequence length="193" mass="20773">MTAMTTSTSGADDLRAAVAEQTAGTPYSVVPTPDGFDLRIDLADARWYGLLGTAGRRKVVQHRVRLDESARRYSITDDHYDVHWTAAADPAAGQVPRLVASAEVTRFQGRVREVSFERTLGVDAQTARPAVVVDYVFDSAQGHRLVREPAQRLGWRERMGDAQRMGMVAGIAGGGVAALVGVTIAVVAALRLL</sequence>
<evidence type="ECO:0000313" key="3">
    <source>
        <dbReference type="Proteomes" id="UP000269289"/>
    </source>
</evidence>
<keyword evidence="3" id="KW-1185">Reference proteome</keyword>
<organism evidence="2 3">
    <name type="scientific">Cellulomonas triticagri</name>
    <dbReference type="NCBI Taxonomy" id="2483352"/>
    <lineage>
        <taxon>Bacteria</taxon>
        <taxon>Bacillati</taxon>
        <taxon>Actinomycetota</taxon>
        <taxon>Actinomycetes</taxon>
        <taxon>Micrococcales</taxon>
        <taxon>Cellulomonadaceae</taxon>
        <taxon>Cellulomonas</taxon>
    </lineage>
</organism>
<evidence type="ECO:0000313" key="2">
    <source>
        <dbReference type="EMBL" id="RMI09103.1"/>
    </source>
</evidence>
<accession>A0A3M2JC64</accession>
<gene>
    <name evidence="2" type="ORF">EBM89_11775</name>
</gene>
<dbReference type="EMBL" id="RFFI01000060">
    <property type="protein sequence ID" value="RMI09103.1"/>
    <property type="molecule type" value="Genomic_DNA"/>
</dbReference>
<proteinExistence type="predicted"/>
<reference evidence="2 3" key="1">
    <citation type="submission" date="2018-10" db="EMBL/GenBank/DDBJ databases">
        <title>Isolation, diversity and antifungal activity of actinobacteria from wheat.</title>
        <authorList>
            <person name="Han C."/>
        </authorList>
    </citation>
    <scope>NUCLEOTIDE SEQUENCE [LARGE SCALE GENOMIC DNA]</scope>
    <source>
        <strain evidence="2 3">NEAU-YY56</strain>
    </source>
</reference>
<protein>
    <submittedName>
        <fullName evidence="2">Uncharacterized protein</fullName>
    </submittedName>
</protein>
<keyword evidence="1" id="KW-0812">Transmembrane</keyword>